<protein>
    <submittedName>
        <fullName evidence="4">Uncharacterized protein LOC108670812</fullName>
    </submittedName>
</protein>
<feature type="compositionally biased region" description="Basic and acidic residues" evidence="1">
    <location>
        <begin position="1788"/>
        <end position="1798"/>
    </location>
</feature>
<feature type="compositionally biased region" description="Polar residues" evidence="1">
    <location>
        <begin position="1800"/>
        <end position="1810"/>
    </location>
</feature>
<dbReference type="Proteomes" id="UP000694843">
    <property type="component" value="Unplaced"/>
</dbReference>
<feature type="compositionally biased region" description="Polar residues" evidence="1">
    <location>
        <begin position="315"/>
        <end position="324"/>
    </location>
</feature>
<feature type="region of interest" description="Disordered" evidence="1">
    <location>
        <begin position="1002"/>
        <end position="1042"/>
    </location>
</feature>
<feature type="region of interest" description="Disordered" evidence="1">
    <location>
        <begin position="774"/>
        <end position="796"/>
    </location>
</feature>
<feature type="region of interest" description="Disordered" evidence="1">
    <location>
        <begin position="661"/>
        <end position="691"/>
    </location>
</feature>
<feature type="region of interest" description="Disordered" evidence="1">
    <location>
        <begin position="587"/>
        <end position="610"/>
    </location>
</feature>
<dbReference type="GeneID" id="108670812"/>
<feature type="compositionally biased region" description="Polar residues" evidence="1">
    <location>
        <begin position="1719"/>
        <end position="1736"/>
    </location>
</feature>
<evidence type="ECO:0000313" key="3">
    <source>
        <dbReference type="Proteomes" id="UP000694843"/>
    </source>
</evidence>
<evidence type="ECO:0000256" key="2">
    <source>
        <dbReference type="SAM" id="SignalP"/>
    </source>
</evidence>
<feature type="compositionally biased region" description="Basic and acidic residues" evidence="1">
    <location>
        <begin position="1901"/>
        <end position="1916"/>
    </location>
</feature>
<feature type="compositionally biased region" description="Polar residues" evidence="1">
    <location>
        <begin position="1232"/>
        <end position="1261"/>
    </location>
</feature>
<feature type="region of interest" description="Disordered" evidence="1">
    <location>
        <begin position="1710"/>
        <end position="1837"/>
    </location>
</feature>
<dbReference type="OrthoDB" id="10627610at2759"/>
<evidence type="ECO:0000256" key="1">
    <source>
        <dbReference type="SAM" id="MobiDB-lite"/>
    </source>
</evidence>
<feature type="compositionally biased region" description="Polar residues" evidence="1">
    <location>
        <begin position="1957"/>
        <end position="1979"/>
    </location>
</feature>
<feature type="region of interest" description="Disordered" evidence="1">
    <location>
        <begin position="1554"/>
        <end position="1573"/>
    </location>
</feature>
<feature type="region of interest" description="Disordered" evidence="1">
    <location>
        <begin position="736"/>
        <end position="755"/>
    </location>
</feature>
<keyword evidence="2" id="KW-0732">Signal</keyword>
<reference evidence="4" key="1">
    <citation type="submission" date="2025-08" db="UniProtKB">
        <authorList>
            <consortium name="RefSeq"/>
        </authorList>
    </citation>
    <scope>IDENTIFICATION</scope>
    <source>
        <tissue evidence="4">Whole organism</tissue>
    </source>
</reference>
<feature type="compositionally biased region" description="Polar residues" evidence="1">
    <location>
        <begin position="2015"/>
        <end position="2034"/>
    </location>
</feature>
<dbReference type="RefSeq" id="XP_018013796.1">
    <property type="nucleotide sequence ID" value="XM_018158307.2"/>
</dbReference>
<accession>A0A8B7NKI0</accession>
<feature type="compositionally biased region" description="Low complexity" evidence="1">
    <location>
        <begin position="664"/>
        <end position="691"/>
    </location>
</feature>
<feature type="signal peptide" evidence="2">
    <location>
        <begin position="1"/>
        <end position="21"/>
    </location>
</feature>
<keyword evidence="3" id="KW-1185">Reference proteome</keyword>
<feature type="compositionally biased region" description="Polar residues" evidence="1">
    <location>
        <begin position="1010"/>
        <end position="1023"/>
    </location>
</feature>
<feature type="region of interest" description="Disordered" evidence="1">
    <location>
        <begin position="1658"/>
        <end position="1679"/>
    </location>
</feature>
<sequence>MARATATELITIFLMCGAVRATSSTSTSELIFLPELQTQGTNFQTESDWKPLDFSPSQNWREIINRMSRVNLGHGRNTVLSNVKAILAREMPLWDSEVEPASVHAAFQTKNASGYGRDENKSGQSVNNIRRTLDLGSASMSGEADSTLNRGKDTTPIDRLRESASHRLDIFRRRFNGQINQQNNRNESLAILGDKKKFKLQPSSSMKNKSDEINRQFRYKTKTASVSDGVKIATSHTDTMKTAKKLANVFKPSVQWWSSQVDTKEKSKPVNLNIVSFNTKKLQQTNALQDNSKRVAILHIPPRDATRQRNKTDDQQGPASQIQSPLFLQSSYSGSYLAGNKVNDLNPSKDDSMQEIVTPFLIIPHTGKKILLSNLSTPVVSDIIAAERRQDINPLRLMVRPFKNLLKNNNPNSQPQLQSNVQTQSVRLNRVSLDHLPPGNFIIEFGPPKGEDIMESTSPESINRARSPATISLDDGSSVNIRGPPLTSQGNVVADPQKPVFIRSPVQLLELPALPLATQPQSSNAHIPQNIEQVHTIIDGVPLQSMFRLETGDLTSHKQNPQNLFSGTSTHNFQSLQIAPFSETFATSGSSPSTFIQPENQEKSHKTRSALYVPSSSTSSVSYHNPVHELTNSAPPSQIGFGHPHEGSILIKETAPSSVSTYGTTKATPTATTASVTTTTTTTTKATTTTKRVPPLLAGKYQLPGGTSKPGRLPWPNTVLAHLPIVPPKLPRGKDVSSYSGYHGQHRPTAHSATGFKLPDLSMFNPFKYLFSSRSNSPKRDTYSTSDTTRQEIPKQESDSFSILDWFTAPSRSYATLKDEGPALPFSVGLSFPSPFLGVSAQLRNKSPARKEPLGYSSDLTSHFDTIKLGNKYKIPQTVPGGNVGNGDHYKGVSQPDIIFQTTEEKSPLYYVLNPEALTNHKLQVGHNAGPSLIPQIPQIQNGQPEISSYSELKRNFRRGKHSDALPEPRRDVLANANYEDGKIKLPTSFFSERLMQLKAHFSQEDQGLEPNQTRQKVSSLTGSLPKPKASNAGLSSKTREQVRDPSLFVTADEIMRDEFQAMQKKSVKQVPKLHRWRPIESTKQSHSNFQASAADSNKIIEVAPQAIDQTDQLGAAASQIDMSKQNNNLRISVMARRMGEGEQVFIDDVMDENIETTSNEQVDMKHTTEHEDMNFRTAVTDVMVKAPVNDDEYYFGLKKTINHIPISKAMHQLIGTHKLPKETSENETQHSKTNYQFNNPDETQEKNNSNTDAEFGSQNTNQLSIEQNDKNERATNPRGEPITWTSKVIKHYEENAGPQAVNLTRVKWGFWQAADMDNRPASIELQRINKPVFHLGSPQQQREGQDDHSTSESSQSIVVVKAIPMNERGETLANSFEARKGKSLISFQQLNPEVTLQDDEGKHIFLKDESTRSDHQESKNAMVSSLLTTSSTPPPVITTQAQVVTEKITSTGSSNPTTENPTTQLSDAWMRTTAATYTSQPPVTRSAKSRTRNDIFIPGFHDRKKKMPEDVQVTTTTSTTKPKRSFPRSYYTTPPRPTIKPKDRPLTQESLSRKFSPLKEDQSEQRSQFTGLTPSAKERYTFTEKKKIMDETKVKSIDDVKESGPFSTKKELTAPLKNKEKTENLDRFVDSEDRYEVAESQTIETEQLPNIVKFNRDHAIEQKRTRQQNRLAKRPKPSHIRNIVGNITEGNSPQSVSVSLFSGFIRENSTTNKSNNNQSGSAAQTDITSESTVQQEFRDKDGITPETKFFPITVQPIGRKRIQQLSRLPSRLASRQREDTTPSVKVEATKESSHVDDTSGITADQNKTPGASDLVSQDPKEQESEPFPGGLETKPQSFFDRIRSRLASFRSRPVSAHAVKPSEKSEQEDEGSERSVRSKWIAKLSTAARSQQEQPATTETPHHVIPKEVQAGEKVEKESVFEQPLRSIADHFNSMRQRNKFRTNIRGNTEGLKFENGNNEHTQLTSKIPDTGASNVMETNMKDSVLDGNEEKKKKAIKLSDRPNFPRARAKDPTQISLSSNSHQGEDNQQTNQDQKHAEQERTSLSQDTPQQSEQSYQHQYHDYEIPQYHNWEPAKL</sequence>
<feature type="compositionally biased region" description="Basic and acidic residues" evidence="1">
    <location>
        <begin position="1221"/>
        <end position="1231"/>
    </location>
</feature>
<feature type="compositionally biased region" description="Basic residues" evidence="1">
    <location>
        <begin position="1666"/>
        <end position="1679"/>
    </location>
</feature>
<feature type="compositionally biased region" description="Polar residues" evidence="1">
    <location>
        <begin position="1888"/>
        <end position="1900"/>
    </location>
</feature>
<feature type="compositionally biased region" description="Basic and acidic residues" evidence="1">
    <location>
        <begin position="1981"/>
        <end position="2002"/>
    </location>
</feature>
<feature type="chain" id="PRO_5034176232" evidence="2">
    <location>
        <begin position="22"/>
        <end position="2078"/>
    </location>
</feature>
<name>A0A8B7NKI0_HYAAZ</name>
<evidence type="ECO:0000313" key="4">
    <source>
        <dbReference type="RefSeq" id="XP_018013796.1"/>
    </source>
</evidence>
<organism evidence="3 4">
    <name type="scientific">Hyalella azteca</name>
    <name type="common">Amphipod</name>
    <dbReference type="NCBI Taxonomy" id="294128"/>
    <lineage>
        <taxon>Eukaryota</taxon>
        <taxon>Metazoa</taxon>
        <taxon>Ecdysozoa</taxon>
        <taxon>Arthropoda</taxon>
        <taxon>Crustacea</taxon>
        <taxon>Multicrustacea</taxon>
        <taxon>Malacostraca</taxon>
        <taxon>Eumalacostraca</taxon>
        <taxon>Peracarida</taxon>
        <taxon>Amphipoda</taxon>
        <taxon>Senticaudata</taxon>
        <taxon>Talitrida</taxon>
        <taxon>Talitroidea</taxon>
        <taxon>Hyalellidae</taxon>
        <taxon>Hyalella</taxon>
    </lineage>
</organism>
<feature type="region of interest" description="Disordered" evidence="1">
    <location>
        <begin position="1851"/>
        <end position="1916"/>
    </location>
</feature>
<gene>
    <name evidence="4" type="primary">LOC108670812</name>
</gene>
<dbReference type="KEGG" id="hazt:108670812"/>
<feature type="region of interest" description="Disordered" evidence="1">
    <location>
        <begin position="1221"/>
        <end position="1261"/>
    </location>
</feature>
<feature type="region of interest" description="Disordered" evidence="1">
    <location>
        <begin position="1510"/>
        <end position="1549"/>
    </location>
</feature>
<feature type="region of interest" description="Disordered" evidence="1">
    <location>
        <begin position="1948"/>
        <end position="2078"/>
    </location>
</feature>
<feature type="region of interest" description="Disordered" evidence="1">
    <location>
        <begin position="300"/>
        <end position="324"/>
    </location>
</feature>
<feature type="compositionally biased region" description="Polar residues" evidence="1">
    <location>
        <begin position="587"/>
        <end position="599"/>
    </location>
</feature>
<proteinExistence type="predicted"/>
<feature type="compositionally biased region" description="Basic and acidic residues" evidence="1">
    <location>
        <begin position="301"/>
        <end position="314"/>
    </location>
</feature>